<organism evidence="4 5">
    <name type="scientific">Antrihabitans cavernicola</name>
    <dbReference type="NCBI Taxonomy" id="2495913"/>
    <lineage>
        <taxon>Bacteria</taxon>
        <taxon>Bacillati</taxon>
        <taxon>Actinomycetota</taxon>
        <taxon>Actinomycetes</taxon>
        <taxon>Mycobacteriales</taxon>
        <taxon>Nocardiaceae</taxon>
        <taxon>Antrihabitans</taxon>
    </lineage>
</organism>
<dbReference type="AlphaFoldDB" id="A0A5A7SJ86"/>
<dbReference type="InterPro" id="IPR036271">
    <property type="entry name" value="Tet_transcr_reg_TetR-rel_C_sf"/>
</dbReference>
<feature type="DNA-binding region" description="H-T-H motif" evidence="2">
    <location>
        <begin position="37"/>
        <end position="56"/>
    </location>
</feature>
<dbReference type="Pfam" id="PF17932">
    <property type="entry name" value="TetR_C_24"/>
    <property type="match status" value="1"/>
</dbReference>
<dbReference type="InterPro" id="IPR001647">
    <property type="entry name" value="HTH_TetR"/>
</dbReference>
<proteinExistence type="predicted"/>
<evidence type="ECO:0000256" key="1">
    <source>
        <dbReference type="ARBA" id="ARBA00023125"/>
    </source>
</evidence>
<evidence type="ECO:0000313" key="4">
    <source>
        <dbReference type="EMBL" id="KAA0024311.1"/>
    </source>
</evidence>
<evidence type="ECO:0000259" key="3">
    <source>
        <dbReference type="PROSITE" id="PS50977"/>
    </source>
</evidence>
<dbReference type="GO" id="GO:0003700">
    <property type="term" value="F:DNA-binding transcription factor activity"/>
    <property type="evidence" value="ECO:0007669"/>
    <property type="project" value="TreeGrafter"/>
</dbReference>
<evidence type="ECO:0000256" key="2">
    <source>
        <dbReference type="PROSITE-ProRule" id="PRU00335"/>
    </source>
</evidence>
<protein>
    <submittedName>
        <fullName evidence="4">TetR/AcrR family transcriptional regulator</fullName>
    </submittedName>
</protein>
<dbReference type="SUPFAM" id="SSF46689">
    <property type="entry name" value="Homeodomain-like"/>
    <property type="match status" value="1"/>
</dbReference>
<dbReference type="PROSITE" id="PS50977">
    <property type="entry name" value="HTH_TETR_2"/>
    <property type="match status" value="1"/>
</dbReference>
<dbReference type="Gene3D" id="1.10.10.60">
    <property type="entry name" value="Homeodomain-like"/>
    <property type="match status" value="1"/>
</dbReference>
<dbReference type="InterPro" id="IPR050109">
    <property type="entry name" value="HTH-type_TetR-like_transc_reg"/>
</dbReference>
<dbReference type="OrthoDB" id="63332at2"/>
<sequence>MPYRRTSAIQERLDAKQSAILRAATTLLAERGYQGLSMASVAAAAGIATGSVYSHFADKSALVTAIFRVAVDRELTAVTDAASQSATQAERVTAIVETFAGRAMKNPKLAYALLAEPVDAEVEAERLIFRRTFAEIFEGAIAGGIAAGRIVPQDPRVTAAALVGAIAEVLIGPLSARPYSDSVIPELVAFTLRSLGVAGVDPQR</sequence>
<dbReference type="PANTHER" id="PTHR30055">
    <property type="entry name" value="HTH-TYPE TRANSCRIPTIONAL REGULATOR RUTR"/>
    <property type="match status" value="1"/>
</dbReference>
<feature type="domain" description="HTH tetR-type" evidence="3">
    <location>
        <begin position="14"/>
        <end position="74"/>
    </location>
</feature>
<accession>A0A5A7SJ86</accession>
<comment type="caution">
    <text evidence="4">The sequence shown here is derived from an EMBL/GenBank/DDBJ whole genome shotgun (WGS) entry which is preliminary data.</text>
</comment>
<dbReference type="PANTHER" id="PTHR30055:SF226">
    <property type="entry name" value="HTH-TYPE TRANSCRIPTIONAL REGULATOR PKSA"/>
    <property type="match status" value="1"/>
</dbReference>
<dbReference type="InterPro" id="IPR009057">
    <property type="entry name" value="Homeodomain-like_sf"/>
</dbReference>
<dbReference type="PROSITE" id="PS01081">
    <property type="entry name" value="HTH_TETR_1"/>
    <property type="match status" value="1"/>
</dbReference>
<dbReference type="InterPro" id="IPR041490">
    <property type="entry name" value="KstR2_TetR_C"/>
</dbReference>
<dbReference type="EMBL" id="VLNY01000002">
    <property type="protein sequence ID" value="KAA0024311.1"/>
    <property type="molecule type" value="Genomic_DNA"/>
</dbReference>
<gene>
    <name evidence="4" type="ORF">FOY51_03870</name>
</gene>
<evidence type="ECO:0000313" key="5">
    <source>
        <dbReference type="Proteomes" id="UP000322244"/>
    </source>
</evidence>
<dbReference type="Pfam" id="PF00440">
    <property type="entry name" value="TetR_N"/>
    <property type="match status" value="1"/>
</dbReference>
<dbReference type="Proteomes" id="UP000322244">
    <property type="component" value="Unassembled WGS sequence"/>
</dbReference>
<dbReference type="PRINTS" id="PR00455">
    <property type="entry name" value="HTHTETR"/>
</dbReference>
<keyword evidence="5" id="KW-1185">Reference proteome</keyword>
<dbReference type="Gene3D" id="1.10.357.10">
    <property type="entry name" value="Tetracycline Repressor, domain 2"/>
    <property type="match status" value="1"/>
</dbReference>
<keyword evidence="1 2" id="KW-0238">DNA-binding</keyword>
<dbReference type="GO" id="GO:0000976">
    <property type="term" value="F:transcription cis-regulatory region binding"/>
    <property type="evidence" value="ECO:0007669"/>
    <property type="project" value="TreeGrafter"/>
</dbReference>
<dbReference type="InterPro" id="IPR023772">
    <property type="entry name" value="DNA-bd_HTH_TetR-type_CS"/>
</dbReference>
<name>A0A5A7SJ86_9NOCA</name>
<dbReference type="SUPFAM" id="SSF48498">
    <property type="entry name" value="Tetracyclin repressor-like, C-terminal domain"/>
    <property type="match status" value="1"/>
</dbReference>
<reference evidence="4 5" key="1">
    <citation type="submission" date="2019-07" db="EMBL/GenBank/DDBJ databases">
        <title>Rhodococcus cavernicolus sp. nov., isolated from a cave.</title>
        <authorList>
            <person name="Lee S.D."/>
        </authorList>
    </citation>
    <scope>NUCLEOTIDE SEQUENCE [LARGE SCALE GENOMIC DNA]</scope>
    <source>
        <strain evidence="4 5">C1-24</strain>
    </source>
</reference>